<dbReference type="Gene3D" id="2.60.40.1080">
    <property type="match status" value="1"/>
</dbReference>
<evidence type="ECO:0000256" key="1">
    <source>
        <dbReference type="ARBA" id="ARBA00008709"/>
    </source>
</evidence>
<keyword evidence="2" id="KW-0732">Signal</keyword>
<dbReference type="NCBIfam" id="TIGR02148">
    <property type="entry name" value="Fibro_Slime"/>
    <property type="match status" value="1"/>
</dbReference>
<protein>
    <submittedName>
        <fullName evidence="5">PA14 domain protein</fullName>
    </submittedName>
</protein>
<dbReference type="Proteomes" id="UP000233534">
    <property type="component" value="Chromosome"/>
</dbReference>
<keyword evidence="3" id="KW-0325">Glycoprotein</keyword>
<dbReference type="AlphaFoldDB" id="A0A2K9EDQ1"/>
<comment type="similarity">
    <text evidence="1">Belongs to the prespore-cell-inducing factor family.</text>
</comment>
<proteinExistence type="inferred from homology"/>
<accession>A0A2K9EDQ1</accession>
<dbReference type="Pfam" id="PF07691">
    <property type="entry name" value="PA14"/>
    <property type="match status" value="1"/>
</dbReference>
<dbReference type="InterPro" id="IPR051154">
    <property type="entry name" value="Prespore-cell_inducing_factor"/>
</dbReference>
<evidence type="ECO:0000313" key="5">
    <source>
        <dbReference type="EMBL" id="AUG57335.1"/>
    </source>
</evidence>
<evidence type="ECO:0000256" key="2">
    <source>
        <dbReference type="ARBA" id="ARBA00022729"/>
    </source>
</evidence>
<dbReference type="KEGG" id="hsc:HVS_07090"/>
<evidence type="ECO:0000313" key="6">
    <source>
        <dbReference type="Proteomes" id="UP000233534"/>
    </source>
</evidence>
<dbReference type="PANTHER" id="PTHR31137">
    <property type="entry name" value="PROTEIN PSIB-RELATED-RELATED"/>
    <property type="match status" value="1"/>
</dbReference>
<name>A0A2K9EDQ1_9FIRM</name>
<evidence type="ECO:0000256" key="3">
    <source>
        <dbReference type="ARBA" id="ARBA00023180"/>
    </source>
</evidence>
<dbReference type="EMBL" id="CP025197">
    <property type="protein sequence ID" value="AUG57335.1"/>
    <property type="molecule type" value="Genomic_DNA"/>
</dbReference>
<sequence length="549" mass="62626">MRRKKLGLLTVIALLVSVMLPSFIITIPVNANDDLDLPEKVVFEATIRDFTPDTNPDFENRNFYNNAIRIGSKAVKGLVQDELDEDGKPVYKGPGYYRDDYGRMRDNVQMITSAETFSQWYRDVEGVNRSVKREIELKLDYDKNNNPYYCFSDDQFFPIDDDVLREGEETFGNYKDKLVEKEERTGSGIVEKVRVSRNFHFTTEIESKFMYKGGETFTFIGDDDVWVFIDGKLVIDIGGVHGKVEEKISLDDLDIGLEKGKIYTFHFFHAERHTVESNFTIQTTIDFYTEQNHKMNLMARNEGGSYDSEASGMVGDIVELKYVFPEQEIELPEIENISINRIVFNFETNLPRGLEVIDSGGLIKSDILDERGNIIGTKLRQPDSGEDFDIDYEVDPVTGKYRIKKHEITIKVRLLRPGAYKINPEDIIANYSLYYSDGAIVGLHKGHYIADNNVGINVRFRARIEGPDSMYVGQIVTYTVITDLEDTTDTSFIWSVDENYLEIVEDNGETIKVKAVGKGEGKISVNVGLDGINQEAEKTVNIMWVIDIQ</sequence>
<dbReference type="InterPro" id="IPR011658">
    <property type="entry name" value="PA14_dom"/>
</dbReference>
<keyword evidence="6" id="KW-1185">Reference proteome</keyword>
<dbReference type="InterPro" id="IPR011874">
    <property type="entry name" value="Fibro_Slime"/>
</dbReference>
<organism evidence="5 6">
    <name type="scientific">Acetivibrio saccincola</name>
    <dbReference type="NCBI Taxonomy" id="1677857"/>
    <lineage>
        <taxon>Bacteria</taxon>
        <taxon>Bacillati</taxon>
        <taxon>Bacillota</taxon>
        <taxon>Clostridia</taxon>
        <taxon>Eubacteriales</taxon>
        <taxon>Oscillospiraceae</taxon>
        <taxon>Acetivibrio</taxon>
    </lineage>
</organism>
<dbReference type="InterPro" id="IPR037524">
    <property type="entry name" value="PA14/GLEYA"/>
</dbReference>
<dbReference type="PROSITE" id="PS51820">
    <property type="entry name" value="PA14"/>
    <property type="match status" value="1"/>
</dbReference>
<reference evidence="5 6" key="1">
    <citation type="submission" date="2017-12" db="EMBL/GenBank/DDBJ databases">
        <title>Complete genome sequence of Herbivorax saccincola GGR1, a novel Cellulosome-producing hydrolytic bacterium in a thermophilic biogas plant, established by Illumina and Nanopore MinION sequencing.</title>
        <authorList>
            <person name="Pechtl A."/>
            <person name="Ruckert C."/>
            <person name="Koeck D.E."/>
            <person name="Maus I."/>
            <person name="Winkler A."/>
            <person name="Kalinowski J."/>
            <person name="Puhler A."/>
            <person name="Schwarz W.W."/>
            <person name="Zverlov V.V."/>
            <person name="Schluter A."/>
            <person name="Liebl W."/>
        </authorList>
    </citation>
    <scope>NUCLEOTIDE SEQUENCE [LARGE SCALE GENOMIC DNA]</scope>
    <source>
        <strain evidence="6">SR1</strain>
    </source>
</reference>
<dbReference type="GO" id="GO:0005576">
    <property type="term" value="C:extracellular region"/>
    <property type="evidence" value="ECO:0007669"/>
    <property type="project" value="TreeGrafter"/>
</dbReference>
<dbReference type="RefSeq" id="WP_101300584.1">
    <property type="nucleotide sequence ID" value="NZ_CP025197.1"/>
</dbReference>
<feature type="domain" description="PA14" evidence="4">
    <location>
        <begin position="132"/>
        <end position="297"/>
    </location>
</feature>
<gene>
    <name evidence="5" type="ORF">HVS_07090</name>
</gene>
<evidence type="ECO:0000259" key="4">
    <source>
        <dbReference type="PROSITE" id="PS51820"/>
    </source>
</evidence>